<evidence type="ECO:0000313" key="1">
    <source>
        <dbReference type="EMBL" id="MCR6096868.1"/>
    </source>
</evidence>
<sequence>MSEFTIVDKDGSLVASVTEDDVIIHKDYKVLEFKEPIDYINESYSQVGIK</sequence>
<reference evidence="1" key="1">
    <citation type="submission" date="2020-06" db="EMBL/GenBank/DDBJ databases">
        <title>Insight into the genomes of haloalkaliphilic bacilli from Kenyan soda lakes.</title>
        <authorList>
            <person name="Mwirichia R."/>
            <person name="Villamizar G.C."/>
            <person name="Poehlein A."/>
            <person name="Mugweru J."/>
            <person name="Kipnyargis A."/>
            <person name="Kiplimo D."/>
            <person name="Orwa P."/>
            <person name="Daniel R."/>
        </authorList>
    </citation>
    <scope>NUCLEOTIDE SEQUENCE</scope>
    <source>
        <strain evidence="1">B1096_S55</strain>
    </source>
</reference>
<keyword evidence="2" id="KW-1185">Reference proteome</keyword>
<evidence type="ECO:0000313" key="2">
    <source>
        <dbReference type="Proteomes" id="UP001057753"/>
    </source>
</evidence>
<name>A0A9Q4B1Y5_SALAG</name>
<dbReference type="Proteomes" id="UP001057753">
    <property type="component" value="Unassembled WGS sequence"/>
</dbReference>
<gene>
    <name evidence="1" type="ORF">HXA33_09900</name>
</gene>
<dbReference type="EMBL" id="JABXYM010000001">
    <property type="protein sequence ID" value="MCR6096868.1"/>
    <property type="molecule type" value="Genomic_DNA"/>
</dbReference>
<organism evidence="1 2">
    <name type="scientific">Salipaludibacillus agaradhaerens</name>
    <name type="common">Bacillus agaradhaerens</name>
    <dbReference type="NCBI Taxonomy" id="76935"/>
    <lineage>
        <taxon>Bacteria</taxon>
        <taxon>Bacillati</taxon>
        <taxon>Bacillota</taxon>
        <taxon>Bacilli</taxon>
        <taxon>Bacillales</taxon>
        <taxon>Bacillaceae</taxon>
    </lineage>
</organism>
<protein>
    <submittedName>
        <fullName evidence="1">Uncharacterized protein</fullName>
    </submittedName>
</protein>
<comment type="caution">
    <text evidence="1">The sequence shown here is derived from an EMBL/GenBank/DDBJ whole genome shotgun (WGS) entry which is preliminary data.</text>
</comment>
<dbReference type="RefSeq" id="WP_257821354.1">
    <property type="nucleotide sequence ID" value="NZ_JABXYM010000001.1"/>
</dbReference>
<accession>A0A9Q4B1Y5</accession>
<dbReference type="AlphaFoldDB" id="A0A9Q4B1Y5"/>
<proteinExistence type="predicted"/>